<keyword evidence="2" id="KW-1185">Reference proteome</keyword>
<gene>
    <name evidence="1" type="ORF">C4900_08910</name>
</gene>
<dbReference type="EMBL" id="PSYR01000002">
    <property type="protein sequence ID" value="RCN56000.1"/>
    <property type="molecule type" value="Genomic_DNA"/>
</dbReference>
<proteinExistence type="predicted"/>
<dbReference type="Proteomes" id="UP000253250">
    <property type="component" value="Unassembled WGS sequence"/>
</dbReference>
<dbReference type="OrthoDB" id="5760904at2"/>
<evidence type="ECO:0000313" key="1">
    <source>
        <dbReference type="EMBL" id="RCN56000.1"/>
    </source>
</evidence>
<name>A0A368HEN6_9GAMM</name>
<accession>A0A368HEN6</accession>
<reference evidence="1 2" key="1">
    <citation type="submission" date="2018-02" db="EMBL/GenBank/DDBJ databases">
        <title>Insights into the biology of acidophilic members of the Acidiferrobacteraceae family derived from comparative genomic analyses.</title>
        <authorList>
            <person name="Issotta F."/>
            <person name="Thyssen C."/>
            <person name="Mena C."/>
            <person name="Moya A."/>
            <person name="Bellenberg S."/>
            <person name="Sproer C."/>
            <person name="Covarrubias P.C."/>
            <person name="Sand W."/>
            <person name="Quatrini R."/>
            <person name="Vera M."/>
        </authorList>
    </citation>
    <scope>NUCLEOTIDE SEQUENCE [LARGE SCALE GENOMIC DNA]</scope>
    <source>
        <strain evidence="2">m-1</strain>
    </source>
</reference>
<protein>
    <submittedName>
        <fullName evidence="1">Uncharacterized protein</fullName>
    </submittedName>
</protein>
<dbReference type="AlphaFoldDB" id="A0A368HEN6"/>
<evidence type="ECO:0000313" key="2">
    <source>
        <dbReference type="Proteomes" id="UP000253250"/>
    </source>
</evidence>
<comment type="caution">
    <text evidence="1">The sequence shown here is derived from an EMBL/GenBank/DDBJ whole genome shotgun (WGS) entry which is preliminary data.</text>
</comment>
<organism evidence="1 2">
    <name type="scientific">Acidiferrobacter thiooxydans</name>
    <dbReference type="NCBI Taxonomy" id="163359"/>
    <lineage>
        <taxon>Bacteria</taxon>
        <taxon>Pseudomonadati</taxon>
        <taxon>Pseudomonadota</taxon>
        <taxon>Gammaproteobacteria</taxon>
        <taxon>Acidiferrobacterales</taxon>
        <taxon>Acidiferrobacteraceae</taxon>
        <taxon>Acidiferrobacter</taxon>
    </lineage>
</organism>
<dbReference type="RefSeq" id="WP_141689214.1">
    <property type="nucleotide sequence ID" value="NZ_CP080624.1"/>
</dbReference>
<sequence>MIPIPAPRHALEHLRRIRGMFLAVWRPQGKTGRENDPAALITMLEQFFTMLAELDERYGPEAALPDDDATRLGNTGLLTLAELSEIGQQLGLTKAKAELERLAVSIGDWIMRHHGHVRTLDPIVNGLAVMANELHEPASLEDMTDFMGKLMQATASDIAADSDKSDDRRPWRILQLNRAIVATRSYNIELMSRVFDDLIQGLPGDAKDFFREGMRQMQVVQYPARVRAVMTHYFQALAQNSLH</sequence>